<sequence length="307" mass="34285">MDDEVTRKNASPGKDMPQHFLGRVLKPGEMLEHARYSSVRVVSERLRPFVKRYWAVEWDLPDGESYQTATLSEPTIHLTFEFGNSRRAHVDGPGAWVTGPVTKRRFDVGIFGRGGVFGVNFQPGATLAFSDGKPASIRDSTVPAEQWFPRLESDLGLAEMFAQSQQPSQNAGMPELGELAASVESWLLSWRPQMTSSFERLKRVLDILDDPEVVSLKILAERTDISERTLQRMFANFCGVGVKKVLARARVIDAVGAIDRGWDGTLADLGAQFGWFDQSHFSTDFVRVTGFSPAEYAQRKSARVTRN</sequence>
<keyword evidence="3" id="KW-0804">Transcription</keyword>
<dbReference type="Gene3D" id="1.10.10.60">
    <property type="entry name" value="Homeodomain-like"/>
    <property type="match status" value="1"/>
</dbReference>
<evidence type="ECO:0000259" key="4">
    <source>
        <dbReference type="PROSITE" id="PS01124"/>
    </source>
</evidence>
<dbReference type="InterPro" id="IPR050204">
    <property type="entry name" value="AraC_XylS_family_regulators"/>
</dbReference>
<evidence type="ECO:0000256" key="1">
    <source>
        <dbReference type="ARBA" id="ARBA00023015"/>
    </source>
</evidence>
<evidence type="ECO:0000313" key="5">
    <source>
        <dbReference type="EMBL" id="SMX91148.1"/>
    </source>
</evidence>
<feature type="domain" description="HTH araC/xylS-type" evidence="4">
    <location>
        <begin position="199"/>
        <end position="299"/>
    </location>
</feature>
<gene>
    <name evidence="5" type="ORF">BLIN9172_02507</name>
</gene>
<dbReference type="Pfam" id="PF20240">
    <property type="entry name" value="DUF6597"/>
    <property type="match status" value="1"/>
</dbReference>
<dbReference type="Proteomes" id="UP000234641">
    <property type="component" value="Unassembled WGS sequence"/>
</dbReference>
<name>A0A2H1JV39_BRELN</name>
<dbReference type="InterPro" id="IPR046532">
    <property type="entry name" value="DUF6597"/>
</dbReference>
<protein>
    <submittedName>
        <fullName evidence="5">AraC-type DNA-binding protein</fullName>
    </submittedName>
</protein>
<dbReference type="SMART" id="SM00342">
    <property type="entry name" value="HTH_ARAC"/>
    <property type="match status" value="1"/>
</dbReference>
<organism evidence="5 6">
    <name type="scientific">Brevibacterium linens ATCC 9172</name>
    <dbReference type="NCBI Taxonomy" id="1255617"/>
    <lineage>
        <taxon>Bacteria</taxon>
        <taxon>Bacillati</taxon>
        <taxon>Actinomycetota</taxon>
        <taxon>Actinomycetes</taxon>
        <taxon>Micrococcales</taxon>
        <taxon>Brevibacteriaceae</taxon>
        <taxon>Brevibacterium</taxon>
    </lineage>
</organism>
<dbReference type="AlphaFoldDB" id="A0A2H1JV39"/>
<reference evidence="5 6" key="1">
    <citation type="submission" date="2017-03" db="EMBL/GenBank/DDBJ databases">
        <authorList>
            <person name="Afonso C.L."/>
            <person name="Miller P.J."/>
            <person name="Scott M.A."/>
            <person name="Spackman E."/>
            <person name="Goraichik I."/>
            <person name="Dimitrov K.M."/>
            <person name="Suarez D.L."/>
            <person name="Swayne D.E."/>
        </authorList>
    </citation>
    <scope>NUCLEOTIDE SEQUENCE [LARGE SCALE GENOMIC DNA]</scope>
    <source>
        <strain evidence="5 6">ATCC 9172</strain>
    </source>
</reference>
<dbReference type="EMBL" id="FXYY01000017">
    <property type="protein sequence ID" value="SMX91148.1"/>
    <property type="molecule type" value="Genomic_DNA"/>
</dbReference>
<dbReference type="Pfam" id="PF12833">
    <property type="entry name" value="HTH_18"/>
    <property type="match status" value="1"/>
</dbReference>
<evidence type="ECO:0000256" key="3">
    <source>
        <dbReference type="ARBA" id="ARBA00023163"/>
    </source>
</evidence>
<dbReference type="PANTHER" id="PTHR46796">
    <property type="entry name" value="HTH-TYPE TRANSCRIPTIONAL ACTIVATOR RHAS-RELATED"/>
    <property type="match status" value="1"/>
</dbReference>
<dbReference type="PROSITE" id="PS01124">
    <property type="entry name" value="HTH_ARAC_FAMILY_2"/>
    <property type="match status" value="1"/>
</dbReference>
<dbReference type="GO" id="GO:0003700">
    <property type="term" value="F:DNA-binding transcription factor activity"/>
    <property type="evidence" value="ECO:0007669"/>
    <property type="project" value="InterPro"/>
</dbReference>
<accession>A0A2H1JV39</accession>
<evidence type="ECO:0000256" key="2">
    <source>
        <dbReference type="ARBA" id="ARBA00023125"/>
    </source>
</evidence>
<dbReference type="InterPro" id="IPR018060">
    <property type="entry name" value="HTH_AraC"/>
</dbReference>
<keyword evidence="2 5" id="KW-0238">DNA-binding</keyword>
<evidence type="ECO:0000313" key="6">
    <source>
        <dbReference type="Proteomes" id="UP000234641"/>
    </source>
</evidence>
<proteinExistence type="predicted"/>
<dbReference type="GO" id="GO:0043565">
    <property type="term" value="F:sequence-specific DNA binding"/>
    <property type="evidence" value="ECO:0007669"/>
    <property type="project" value="InterPro"/>
</dbReference>
<keyword evidence="1" id="KW-0805">Transcription regulation</keyword>